<organism evidence="2 3">
    <name type="scientific">Durusdinium trenchii</name>
    <dbReference type="NCBI Taxonomy" id="1381693"/>
    <lineage>
        <taxon>Eukaryota</taxon>
        <taxon>Sar</taxon>
        <taxon>Alveolata</taxon>
        <taxon>Dinophyceae</taxon>
        <taxon>Suessiales</taxon>
        <taxon>Symbiodiniaceae</taxon>
        <taxon>Durusdinium</taxon>
    </lineage>
</organism>
<gene>
    <name evidence="2" type="ORF">SCF082_LOCUS41452</name>
</gene>
<evidence type="ECO:0000313" key="2">
    <source>
        <dbReference type="EMBL" id="CAK9087713.1"/>
    </source>
</evidence>
<protein>
    <submittedName>
        <fullName evidence="2">Uncharacterized protein</fullName>
    </submittedName>
</protein>
<feature type="region of interest" description="Disordered" evidence="1">
    <location>
        <begin position="167"/>
        <end position="189"/>
    </location>
</feature>
<proteinExistence type="predicted"/>
<evidence type="ECO:0000313" key="3">
    <source>
        <dbReference type="Proteomes" id="UP001642464"/>
    </source>
</evidence>
<sequence length="206" mass="22788">MAEALAKFPDDARGDAAQSVGAVANSLSRLKTTDWTADSAAKLLWSLARYGKGEEIQKHKQAVARARLQKRTGDLQSVHTEESDGLLFQIATRRVIDEIDRFPVSLLADIIYTHHEIGIKNERLFRVICPKIVSKQNEIREDQMAKCIKALEGRVWTVGQNISKPRIPSGSPIQEVHGGPAPGPKWTMSRGALLRSGRNAEAMQNL</sequence>
<accession>A0ABP0QJA6</accession>
<comment type="caution">
    <text evidence="2">The sequence shown here is derived from an EMBL/GenBank/DDBJ whole genome shotgun (WGS) entry which is preliminary data.</text>
</comment>
<keyword evidence="3" id="KW-1185">Reference proteome</keyword>
<dbReference type="EMBL" id="CAXAMM010039607">
    <property type="protein sequence ID" value="CAK9087713.1"/>
    <property type="molecule type" value="Genomic_DNA"/>
</dbReference>
<dbReference type="Proteomes" id="UP001642464">
    <property type="component" value="Unassembled WGS sequence"/>
</dbReference>
<evidence type="ECO:0000256" key="1">
    <source>
        <dbReference type="SAM" id="MobiDB-lite"/>
    </source>
</evidence>
<name>A0ABP0QJA6_9DINO</name>
<reference evidence="2 3" key="1">
    <citation type="submission" date="2024-02" db="EMBL/GenBank/DDBJ databases">
        <authorList>
            <person name="Chen Y."/>
            <person name="Shah S."/>
            <person name="Dougan E. K."/>
            <person name="Thang M."/>
            <person name="Chan C."/>
        </authorList>
    </citation>
    <scope>NUCLEOTIDE SEQUENCE [LARGE SCALE GENOMIC DNA]</scope>
</reference>